<reference evidence="11" key="1">
    <citation type="journal article" date="2019" name="Int. J. Syst. Evol. Microbiol.">
        <title>The Global Catalogue of Microorganisms (GCM) 10K type strain sequencing project: providing services to taxonomists for standard genome sequencing and annotation.</title>
        <authorList>
            <consortium name="The Broad Institute Genomics Platform"/>
            <consortium name="The Broad Institute Genome Sequencing Center for Infectious Disease"/>
            <person name="Wu L."/>
            <person name="Ma J."/>
        </authorList>
    </citation>
    <scope>NUCLEOTIDE SEQUENCE [LARGE SCALE GENOMIC DNA]</scope>
    <source>
        <strain evidence="11">JCM 17225</strain>
    </source>
</reference>
<dbReference type="InterPro" id="IPR047215">
    <property type="entry name" value="Galactose_mutarotase-like"/>
</dbReference>
<dbReference type="Pfam" id="PF01263">
    <property type="entry name" value="Aldose_epim"/>
    <property type="match status" value="1"/>
</dbReference>
<comment type="catalytic activity">
    <reaction evidence="8">
        <text>alpha-D-glucose = beta-D-glucose</text>
        <dbReference type="Rhea" id="RHEA:10264"/>
        <dbReference type="ChEBI" id="CHEBI:15903"/>
        <dbReference type="ChEBI" id="CHEBI:17925"/>
        <dbReference type="EC" id="5.1.3.3"/>
    </reaction>
</comment>
<comment type="subunit">
    <text evidence="4">Monomer.</text>
</comment>
<dbReference type="PANTHER" id="PTHR10091:SF0">
    <property type="entry name" value="GALACTOSE MUTAROTASE"/>
    <property type="match status" value="1"/>
</dbReference>
<evidence type="ECO:0000313" key="10">
    <source>
        <dbReference type="EMBL" id="GAA4037025.1"/>
    </source>
</evidence>
<evidence type="ECO:0000256" key="3">
    <source>
        <dbReference type="ARBA" id="ARBA00006206"/>
    </source>
</evidence>
<evidence type="ECO:0000256" key="6">
    <source>
        <dbReference type="ARBA" id="ARBA00023235"/>
    </source>
</evidence>
<gene>
    <name evidence="10" type="ORF">GCM10022409_22420</name>
</gene>
<comment type="similarity">
    <text evidence="3 8">Belongs to the aldose epimerase family.</text>
</comment>
<feature type="compositionally biased region" description="Low complexity" evidence="9">
    <location>
        <begin position="19"/>
        <end position="32"/>
    </location>
</feature>
<keyword evidence="5" id="KW-0106">Calcium</keyword>
<proteinExistence type="inferred from homology"/>
<dbReference type="SUPFAM" id="SSF74650">
    <property type="entry name" value="Galactose mutarotase-like"/>
    <property type="match status" value="1"/>
</dbReference>
<evidence type="ECO:0000256" key="5">
    <source>
        <dbReference type="ARBA" id="ARBA00022837"/>
    </source>
</evidence>
<protein>
    <recommendedName>
        <fullName evidence="8">Aldose 1-epimerase</fullName>
        <ecNumber evidence="8">5.1.3.3</ecNumber>
    </recommendedName>
</protein>
<dbReference type="Proteomes" id="UP001501469">
    <property type="component" value="Unassembled WGS sequence"/>
</dbReference>
<keyword evidence="7 8" id="KW-0119">Carbohydrate metabolism</keyword>
<organism evidence="10 11">
    <name type="scientific">Hymenobacter glaciei</name>
    <dbReference type="NCBI Taxonomy" id="877209"/>
    <lineage>
        <taxon>Bacteria</taxon>
        <taxon>Pseudomonadati</taxon>
        <taxon>Bacteroidota</taxon>
        <taxon>Cytophagia</taxon>
        <taxon>Cytophagales</taxon>
        <taxon>Hymenobacteraceae</taxon>
        <taxon>Hymenobacter</taxon>
    </lineage>
</organism>
<evidence type="ECO:0000256" key="9">
    <source>
        <dbReference type="SAM" id="MobiDB-lite"/>
    </source>
</evidence>
<comment type="cofactor">
    <cofactor evidence="1">
        <name>Ca(2+)</name>
        <dbReference type="ChEBI" id="CHEBI:29108"/>
    </cofactor>
</comment>
<dbReference type="InterPro" id="IPR015443">
    <property type="entry name" value="Aldose_1-epimerase"/>
</dbReference>
<dbReference type="EMBL" id="BAABDK010000017">
    <property type="protein sequence ID" value="GAA4037025.1"/>
    <property type="molecule type" value="Genomic_DNA"/>
</dbReference>
<evidence type="ECO:0000256" key="2">
    <source>
        <dbReference type="ARBA" id="ARBA00005028"/>
    </source>
</evidence>
<dbReference type="NCBIfam" id="NF008277">
    <property type="entry name" value="PRK11055.1"/>
    <property type="match status" value="1"/>
</dbReference>
<dbReference type="PANTHER" id="PTHR10091">
    <property type="entry name" value="ALDOSE-1-EPIMERASE"/>
    <property type="match status" value="1"/>
</dbReference>
<evidence type="ECO:0000256" key="8">
    <source>
        <dbReference type="PIRNR" id="PIRNR005096"/>
    </source>
</evidence>
<dbReference type="CDD" id="cd09019">
    <property type="entry name" value="galactose_mutarotase_like"/>
    <property type="match status" value="1"/>
</dbReference>
<keyword evidence="6 8" id="KW-0413">Isomerase</keyword>
<evidence type="ECO:0000313" key="11">
    <source>
        <dbReference type="Proteomes" id="UP001501469"/>
    </source>
</evidence>
<accession>A0ABP7U901</accession>
<dbReference type="InterPro" id="IPR011013">
    <property type="entry name" value="Gal_mutarotase_sf_dom"/>
</dbReference>
<comment type="pathway">
    <text evidence="2 8">Carbohydrate metabolism; hexose metabolism.</text>
</comment>
<evidence type="ECO:0000256" key="7">
    <source>
        <dbReference type="ARBA" id="ARBA00023277"/>
    </source>
</evidence>
<feature type="region of interest" description="Disordered" evidence="9">
    <location>
        <begin position="1"/>
        <end position="32"/>
    </location>
</feature>
<dbReference type="PIRSF" id="PIRSF005096">
    <property type="entry name" value="GALM"/>
    <property type="match status" value="1"/>
</dbReference>
<evidence type="ECO:0000256" key="4">
    <source>
        <dbReference type="ARBA" id="ARBA00011245"/>
    </source>
</evidence>
<dbReference type="EC" id="5.1.3.3" evidence="8"/>
<dbReference type="Gene3D" id="2.70.98.10">
    <property type="match status" value="1"/>
</dbReference>
<dbReference type="InterPro" id="IPR014718">
    <property type="entry name" value="GH-type_carb-bd"/>
</dbReference>
<evidence type="ECO:0000256" key="1">
    <source>
        <dbReference type="ARBA" id="ARBA00001913"/>
    </source>
</evidence>
<name>A0ABP7U901_9BACT</name>
<sequence length="393" mass="42340">MLLAATACNHQSESKDGTESTSSATMATDSAQTRAAAAPMAAPFGKTPDGTAVQLFTLQNAHGLKATISTLGGTLTSLLVPDNKGELGDVVLGFDDLAGYTSDLFIKENPYFGALIGRYGNRIKLGKFTLDGKQYSLPINNAPNSLHGGTMGYNRRVWTGTPGTSADGPTLTLTYHSPDGEEGYPGTLDVKVVYTLTNTDALCLEYTATTDKPTVLNLTQHTYFNLNHGHNRDILGHELTLKAEKFTPVDNTLIPTGVLQSVAGTPMDFRQPHAIGERIKQVPGAAPGGYDHNWVLADAMRSGIELAANVYEPESGRTMDVYTDQPGIQFYSGNFLKGNLKGKGGVAYPQHYGFCLETQHFPDSPNEPKFPSTVLRPGETFHSVTEYRFGVRK</sequence>
<comment type="caution">
    <text evidence="10">The sequence shown here is derived from an EMBL/GenBank/DDBJ whole genome shotgun (WGS) entry which is preliminary data.</text>
</comment>
<keyword evidence="11" id="KW-1185">Reference proteome</keyword>
<dbReference type="InterPro" id="IPR008183">
    <property type="entry name" value="Aldose_1/G6P_1-epimerase"/>
</dbReference>